<protein>
    <submittedName>
        <fullName evidence="4">Ppx/GppA family phosphatase</fullName>
    </submittedName>
</protein>
<dbReference type="FunFam" id="3.30.420.150:FF:000006">
    <property type="entry name" value="Ppx/GppA family phosphatase"/>
    <property type="match status" value="1"/>
</dbReference>
<sequence length="313" mass="33568">MRLGVLDVGSNTVHFLVVDAHPGAAPLPAYSHKAELRLAELLDARGAIREDGIHRLIDHIASSLRVAEDKGVVDLLPFATSAVREAVNGEAVLQRVKEETGVELQVLSGQDEARLTFLAVRRWFGWSSGRLLDLDIGGGSLEIACGIDEQPDAAFSLPLGAGRLTAAMLPDDRPDPEAVRELRRHIRAQIATVVGEISRLGPLDHAVATSKTFKQLARMTGAAPTEAGARVPRKLSRSGLAAWVPRLSTMTPAERAKIPGVSEGRSRQLLAGALVADAAMDLFGLDELDICPWALREGIILRRLDSMEGTGSR</sequence>
<organism evidence="4 5">
    <name type="scientific">Kitasatospora acidiphila</name>
    <dbReference type="NCBI Taxonomy" id="2567942"/>
    <lineage>
        <taxon>Bacteria</taxon>
        <taxon>Bacillati</taxon>
        <taxon>Actinomycetota</taxon>
        <taxon>Actinomycetes</taxon>
        <taxon>Kitasatosporales</taxon>
        <taxon>Streptomycetaceae</taxon>
        <taxon>Kitasatospora</taxon>
    </lineage>
</organism>
<dbReference type="InterPro" id="IPR050273">
    <property type="entry name" value="GppA/Ppx_hydrolase"/>
</dbReference>
<reference evidence="4 5" key="1">
    <citation type="submission" date="2019-06" db="EMBL/GenBank/DDBJ databases">
        <title>Description of Kitasatospora acidophila sp. nov. isolated from pine grove soil, and reclassification of Streptomyces novaecaesareae to Kitasatospora novaeceasareae comb. nov.</title>
        <authorList>
            <person name="Kim M.J."/>
        </authorList>
    </citation>
    <scope>NUCLEOTIDE SEQUENCE [LARGE SCALE GENOMIC DNA]</scope>
    <source>
        <strain evidence="4 5">MMS16-CNU292</strain>
    </source>
</reference>
<dbReference type="GO" id="GO:0016462">
    <property type="term" value="F:pyrophosphatase activity"/>
    <property type="evidence" value="ECO:0007669"/>
    <property type="project" value="TreeGrafter"/>
</dbReference>
<gene>
    <name evidence="4" type="ORF">E6W39_24875</name>
</gene>
<dbReference type="FunFam" id="3.30.420.40:FF:000138">
    <property type="entry name" value="Exopolyphosphatase 1"/>
    <property type="match status" value="1"/>
</dbReference>
<dbReference type="CDD" id="cd24056">
    <property type="entry name" value="ASKHA_NBD_MtPPX1-like"/>
    <property type="match status" value="1"/>
</dbReference>
<proteinExistence type="inferred from homology"/>
<evidence type="ECO:0000259" key="3">
    <source>
        <dbReference type="Pfam" id="PF02541"/>
    </source>
</evidence>
<comment type="caution">
    <text evidence="4">The sequence shown here is derived from an EMBL/GenBank/DDBJ whole genome shotgun (WGS) entry which is preliminary data.</text>
</comment>
<feature type="domain" description="Ppx/GppA phosphatase N-terminal" evidence="3">
    <location>
        <begin position="29"/>
        <end position="306"/>
    </location>
</feature>
<keyword evidence="2" id="KW-0378">Hydrolase</keyword>
<dbReference type="InterPro" id="IPR003695">
    <property type="entry name" value="Ppx_GppA_N"/>
</dbReference>
<dbReference type="PANTHER" id="PTHR30005">
    <property type="entry name" value="EXOPOLYPHOSPHATASE"/>
    <property type="match status" value="1"/>
</dbReference>
<comment type="similarity">
    <text evidence="1">Belongs to the GppA/Ppx family.</text>
</comment>
<keyword evidence="5" id="KW-1185">Reference proteome</keyword>
<dbReference type="EMBL" id="VIGB01000003">
    <property type="protein sequence ID" value="TQF04870.1"/>
    <property type="molecule type" value="Genomic_DNA"/>
</dbReference>
<name>A0A540W770_9ACTN</name>
<dbReference type="SUPFAM" id="SSF53067">
    <property type="entry name" value="Actin-like ATPase domain"/>
    <property type="match status" value="2"/>
</dbReference>
<dbReference type="Gene3D" id="3.30.420.150">
    <property type="entry name" value="Exopolyphosphatase. Domain 2"/>
    <property type="match status" value="1"/>
</dbReference>
<evidence type="ECO:0000313" key="4">
    <source>
        <dbReference type="EMBL" id="TQF04870.1"/>
    </source>
</evidence>
<dbReference type="PANTHER" id="PTHR30005:SF0">
    <property type="entry name" value="RETROGRADE REGULATION PROTEIN 2"/>
    <property type="match status" value="1"/>
</dbReference>
<evidence type="ECO:0000256" key="1">
    <source>
        <dbReference type="ARBA" id="ARBA00007125"/>
    </source>
</evidence>
<dbReference type="Pfam" id="PF02541">
    <property type="entry name" value="Ppx-GppA"/>
    <property type="match status" value="1"/>
</dbReference>
<evidence type="ECO:0000256" key="2">
    <source>
        <dbReference type="ARBA" id="ARBA00022801"/>
    </source>
</evidence>
<dbReference type="Gene3D" id="3.30.420.40">
    <property type="match status" value="1"/>
</dbReference>
<evidence type="ECO:0000313" key="5">
    <source>
        <dbReference type="Proteomes" id="UP000319103"/>
    </source>
</evidence>
<dbReference type="AlphaFoldDB" id="A0A540W770"/>
<dbReference type="RefSeq" id="WP_141635423.1">
    <property type="nucleotide sequence ID" value="NZ_VIGB01000003.1"/>
</dbReference>
<dbReference type="Proteomes" id="UP000319103">
    <property type="component" value="Unassembled WGS sequence"/>
</dbReference>
<accession>A0A540W770</accession>
<dbReference type="OrthoDB" id="9793035at2"/>
<dbReference type="InterPro" id="IPR043129">
    <property type="entry name" value="ATPase_NBD"/>
</dbReference>